<organism evidence="1">
    <name type="scientific">Leptospira borgpetersenii serovar Ballum</name>
    <dbReference type="NCBI Taxonomy" id="280505"/>
    <lineage>
        <taxon>Bacteria</taxon>
        <taxon>Pseudomonadati</taxon>
        <taxon>Spirochaetota</taxon>
        <taxon>Spirochaetia</taxon>
        <taxon>Leptospirales</taxon>
        <taxon>Leptospiraceae</taxon>
        <taxon>Leptospira</taxon>
    </lineage>
</organism>
<dbReference type="PATRIC" id="fig|280505.15.peg.1029"/>
<accession>A0A0S2INX1</accession>
<evidence type="ECO:0000313" key="1">
    <source>
        <dbReference type="EMBL" id="ALO25360.1"/>
    </source>
</evidence>
<protein>
    <submittedName>
        <fullName evidence="1">Uncharacterized protein</fullName>
    </submittedName>
</protein>
<proteinExistence type="predicted"/>
<gene>
    <name evidence="1" type="ORF">LBBP_01053</name>
</gene>
<reference evidence="1 2" key="1">
    <citation type="journal article" date="2015" name="PLoS Negl. Trop. Dis.">
        <title>Distribution of Plasmids in Distinct Leptospira Pathogenic Species.</title>
        <authorList>
            <person name="Wang Y."/>
            <person name="Zhuang X."/>
            <person name="Zhong Y."/>
            <person name="Zhang C."/>
            <person name="Zhang Y."/>
            <person name="Zeng L."/>
            <person name="Zhu Y."/>
            <person name="He P."/>
            <person name="Dong K."/>
            <person name="Pal U."/>
            <person name="Guo X."/>
            <person name="Qin J."/>
        </authorList>
    </citation>
    <scope>NUCLEOTIDE SEQUENCE [LARGE SCALE GENOMIC DNA]</scope>
    <source>
        <strain evidence="1 2">56604</strain>
    </source>
</reference>
<name>A0A0S2INX1_LEPBO</name>
<dbReference type="Proteomes" id="UP000058857">
    <property type="component" value="Chromosome 1"/>
</dbReference>
<sequence length="38" mass="4338">MQVKNLILVGTLKKMCFRFYDSKILLRQNGAPSGLEKP</sequence>
<dbReference type="AlphaFoldDB" id="A0A0S2INX1"/>
<dbReference type="EMBL" id="CP012029">
    <property type="protein sequence ID" value="ALO25360.1"/>
    <property type="molecule type" value="Genomic_DNA"/>
</dbReference>
<evidence type="ECO:0000313" key="2">
    <source>
        <dbReference type="Proteomes" id="UP000058857"/>
    </source>
</evidence>
<dbReference type="AntiFam" id="ANF00001">
    <property type="entry name" value="Shadow ORF"/>
</dbReference>